<protein>
    <recommendedName>
        <fullName evidence="3">cysteine desulfurase</fullName>
        <ecNumber evidence="3">2.8.1.7</ecNumber>
    </recommendedName>
</protein>
<evidence type="ECO:0000256" key="5">
    <source>
        <dbReference type="ARBA" id="ARBA00022898"/>
    </source>
</evidence>
<evidence type="ECO:0000256" key="6">
    <source>
        <dbReference type="ARBA" id="ARBA00050776"/>
    </source>
</evidence>
<comment type="cofactor">
    <cofactor evidence="1">
        <name>pyridoxal 5'-phosphate</name>
        <dbReference type="ChEBI" id="CHEBI:597326"/>
    </cofactor>
</comment>
<name>A0A381NCU3_9ZZZZ</name>
<organism evidence="8">
    <name type="scientific">marine metagenome</name>
    <dbReference type="NCBI Taxonomy" id="408172"/>
    <lineage>
        <taxon>unclassified sequences</taxon>
        <taxon>metagenomes</taxon>
        <taxon>ecological metagenomes</taxon>
    </lineage>
</organism>
<dbReference type="PROSITE" id="PS00595">
    <property type="entry name" value="AA_TRANSFER_CLASS_5"/>
    <property type="match status" value="1"/>
</dbReference>
<dbReference type="Pfam" id="PF00266">
    <property type="entry name" value="Aminotran_5"/>
    <property type="match status" value="1"/>
</dbReference>
<gene>
    <name evidence="8" type="ORF">METZ01_LOCUS5265</name>
</gene>
<dbReference type="Gene3D" id="3.90.1150.10">
    <property type="entry name" value="Aspartate Aminotransferase, domain 1"/>
    <property type="match status" value="1"/>
</dbReference>
<dbReference type="PANTHER" id="PTHR43586:SF8">
    <property type="entry name" value="CYSTEINE DESULFURASE 1, CHLOROPLASTIC"/>
    <property type="match status" value="1"/>
</dbReference>
<dbReference type="InterPro" id="IPR016454">
    <property type="entry name" value="Cysteine_dSase"/>
</dbReference>
<dbReference type="NCBIfam" id="TIGR01979">
    <property type="entry name" value="sufS"/>
    <property type="match status" value="1"/>
</dbReference>
<proteinExistence type="inferred from homology"/>
<reference evidence="8" key="1">
    <citation type="submission" date="2018-05" db="EMBL/GenBank/DDBJ databases">
        <authorList>
            <person name="Lanie J.A."/>
            <person name="Ng W.-L."/>
            <person name="Kazmierczak K.M."/>
            <person name="Andrzejewski T.M."/>
            <person name="Davidsen T.M."/>
            <person name="Wayne K.J."/>
            <person name="Tettelin H."/>
            <person name="Glass J.I."/>
            <person name="Rusch D."/>
            <person name="Podicherti R."/>
            <person name="Tsui H.-C.T."/>
            <person name="Winkler M.E."/>
        </authorList>
    </citation>
    <scope>NUCLEOTIDE SEQUENCE</scope>
</reference>
<dbReference type="Gene3D" id="3.40.640.10">
    <property type="entry name" value="Type I PLP-dependent aspartate aminotransferase-like (Major domain)"/>
    <property type="match status" value="1"/>
</dbReference>
<dbReference type="GO" id="GO:0006534">
    <property type="term" value="P:cysteine metabolic process"/>
    <property type="evidence" value="ECO:0007669"/>
    <property type="project" value="InterPro"/>
</dbReference>
<evidence type="ECO:0000256" key="2">
    <source>
        <dbReference type="ARBA" id="ARBA00010447"/>
    </source>
</evidence>
<dbReference type="AlphaFoldDB" id="A0A381NCU3"/>
<dbReference type="InterPro" id="IPR015424">
    <property type="entry name" value="PyrdxlP-dep_Trfase"/>
</dbReference>
<keyword evidence="5" id="KW-0663">Pyridoxal phosphate</keyword>
<dbReference type="InterPro" id="IPR020578">
    <property type="entry name" value="Aminotrans_V_PyrdxlP_BS"/>
</dbReference>
<sequence length="411" mass="44800">MTIATFDPVTIRREFPTLEQSVNGRPLVYLDNAATSQKPRVVLDALRAYYENDNSNVHRGIHELSRRATVAYEESRAKVAGWVGAAEPSEIIWTRGTTEAINLVSTAWGLDNVGEGDEILISVLEHHSNIIPWQLLARRTGAVIKYIELDEQGRWILDELPRLLTDRTKVVAISHVSNALGTVNPVKRVAAAAHEVGALVLVDGAQGAVHMKVDVQELGVDCYAFSGHKMCGPTGIGALWARRDLLDSMEPYQGGGEMIHFVGRDESSWATVPHKFEAGTPNIAGAIGMGTAIDFLSGVGMDAIAKHERELLKYALERMSAVDGIRIYGPQSPDEHSALISFTLGDAHPHDISTILDSEGIAVRAGHHCAQLAMQHFGISATARASIYLYNTESDIDRLIEGLEQVRSIFA</sequence>
<feature type="domain" description="Aminotransferase class V" evidence="7">
    <location>
        <begin position="28"/>
        <end position="399"/>
    </location>
</feature>
<accession>A0A381NCU3</accession>
<evidence type="ECO:0000256" key="3">
    <source>
        <dbReference type="ARBA" id="ARBA00012239"/>
    </source>
</evidence>
<evidence type="ECO:0000259" key="7">
    <source>
        <dbReference type="Pfam" id="PF00266"/>
    </source>
</evidence>
<dbReference type="GO" id="GO:0030170">
    <property type="term" value="F:pyridoxal phosphate binding"/>
    <property type="evidence" value="ECO:0007669"/>
    <property type="project" value="InterPro"/>
</dbReference>
<keyword evidence="4" id="KW-0808">Transferase</keyword>
<dbReference type="InterPro" id="IPR010970">
    <property type="entry name" value="Cys_dSase_SufS"/>
</dbReference>
<dbReference type="PANTHER" id="PTHR43586">
    <property type="entry name" value="CYSTEINE DESULFURASE"/>
    <property type="match status" value="1"/>
</dbReference>
<evidence type="ECO:0000256" key="4">
    <source>
        <dbReference type="ARBA" id="ARBA00022679"/>
    </source>
</evidence>
<comment type="similarity">
    <text evidence="2">Belongs to the class-V pyridoxal-phosphate-dependent aminotransferase family. Csd subfamily.</text>
</comment>
<dbReference type="InterPro" id="IPR000192">
    <property type="entry name" value="Aminotrans_V_dom"/>
</dbReference>
<dbReference type="EC" id="2.8.1.7" evidence="3"/>
<dbReference type="EMBL" id="UINC01000272">
    <property type="protein sequence ID" value="SUZ52411.1"/>
    <property type="molecule type" value="Genomic_DNA"/>
</dbReference>
<dbReference type="SUPFAM" id="SSF53383">
    <property type="entry name" value="PLP-dependent transferases"/>
    <property type="match status" value="1"/>
</dbReference>
<dbReference type="GO" id="GO:0031071">
    <property type="term" value="F:cysteine desulfurase activity"/>
    <property type="evidence" value="ECO:0007669"/>
    <property type="project" value="UniProtKB-EC"/>
</dbReference>
<dbReference type="PIRSF" id="PIRSF005572">
    <property type="entry name" value="NifS"/>
    <property type="match status" value="1"/>
</dbReference>
<dbReference type="InterPro" id="IPR015422">
    <property type="entry name" value="PyrdxlP-dep_Trfase_small"/>
</dbReference>
<dbReference type="InterPro" id="IPR015421">
    <property type="entry name" value="PyrdxlP-dep_Trfase_major"/>
</dbReference>
<evidence type="ECO:0000313" key="8">
    <source>
        <dbReference type="EMBL" id="SUZ52411.1"/>
    </source>
</evidence>
<comment type="catalytic activity">
    <reaction evidence="6">
        <text>(sulfur carrier)-H + L-cysteine = (sulfur carrier)-SH + L-alanine</text>
        <dbReference type="Rhea" id="RHEA:43892"/>
        <dbReference type="Rhea" id="RHEA-COMP:14737"/>
        <dbReference type="Rhea" id="RHEA-COMP:14739"/>
        <dbReference type="ChEBI" id="CHEBI:29917"/>
        <dbReference type="ChEBI" id="CHEBI:35235"/>
        <dbReference type="ChEBI" id="CHEBI:57972"/>
        <dbReference type="ChEBI" id="CHEBI:64428"/>
        <dbReference type="EC" id="2.8.1.7"/>
    </reaction>
</comment>
<evidence type="ECO:0000256" key="1">
    <source>
        <dbReference type="ARBA" id="ARBA00001933"/>
    </source>
</evidence>
<dbReference type="CDD" id="cd06453">
    <property type="entry name" value="SufS_like"/>
    <property type="match status" value="1"/>
</dbReference>